<sequence length="140" mass="15791">MLISSAFSNFCWCHHPEGNLKSTPFSLNNQLIASKRLILKLKKATSLSYAHISTFPTPLVTKPTALEFISPAHADTVDYWLTFAAAAATLSLHRSPLHNKLILRKSSFFVRSFNYFSYKSRFWCSSSSFSLQRSSARGTH</sequence>
<gene>
    <name evidence="1" type="ORF">A0J61_04761</name>
</gene>
<evidence type="ECO:0000313" key="1">
    <source>
        <dbReference type="EMBL" id="OBZ87193.1"/>
    </source>
</evidence>
<evidence type="ECO:0000313" key="2">
    <source>
        <dbReference type="Proteomes" id="UP000093000"/>
    </source>
</evidence>
<proteinExistence type="predicted"/>
<organism evidence="1 2">
    <name type="scientific">Choanephora cucurbitarum</name>
    <dbReference type="NCBI Taxonomy" id="101091"/>
    <lineage>
        <taxon>Eukaryota</taxon>
        <taxon>Fungi</taxon>
        <taxon>Fungi incertae sedis</taxon>
        <taxon>Mucoromycota</taxon>
        <taxon>Mucoromycotina</taxon>
        <taxon>Mucoromycetes</taxon>
        <taxon>Mucorales</taxon>
        <taxon>Mucorineae</taxon>
        <taxon>Choanephoraceae</taxon>
        <taxon>Choanephoroideae</taxon>
        <taxon>Choanephora</taxon>
    </lineage>
</organism>
<dbReference type="EMBL" id="LUGH01000240">
    <property type="protein sequence ID" value="OBZ87193.1"/>
    <property type="molecule type" value="Genomic_DNA"/>
</dbReference>
<protein>
    <submittedName>
        <fullName evidence="1">Uncharacterized protein</fullName>
    </submittedName>
</protein>
<name>A0A1C7NDM0_9FUNG</name>
<dbReference type="AlphaFoldDB" id="A0A1C7NDM0"/>
<reference evidence="1 2" key="1">
    <citation type="submission" date="2016-03" db="EMBL/GenBank/DDBJ databases">
        <title>Choanephora cucurbitarum.</title>
        <authorList>
            <person name="Min B."/>
            <person name="Park H."/>
            <person name="Park J.-H."/>
            <person name="Shin H.-D."/>
            <person name="Choi I.-G."/>
        </authorList>
    </citation>
    <scope>NUCLEOTIDE SEQUENCE [LARGE SCALE GENOMIC DNA]</scope>
    <source>
        <strain evidence="1 2">KUS-F28377</strain>
    </source>
</reference>
<dbReference type="InParanoid" id="A0A1C7NDM0"/>
<accession>A0A1C7NDM0</accession>
<dbReference type="Proteomes" id="UP000093000">
    <property type="component" value="Unassembled WGS sequence"/>
</dbReference>
<keyword evidence="2" id="KW-1185">Reference proteome</keyword>
<comment type="caution">
    <text evidence="1">The sequence shown here is derived from an EMBL/GenBank/DDBJ whole genome shotgun (WGS) entry which is preliminary data.</text>
</comment>